<protein>
    <submittedName>
        <fullName evidence="2">Uncharacterized protein</fullName>
    </submittedName>
</protein>
<comment type="caution">
    <text evidence="2">The sequence shown here is derived from an EMBL/GenBank/DDBJ whole genome shotgun (WGS) entry which is preliminary data.</text>
</comment>
<proteinExistence type="predicted"/>
<feature type="chain" id="PRO_5035205578" evidence="1">
    <location>
        <begin position="21"/>
        <end position="124"/>
    </location>
</feature>
<dbReference type="OrthoDB" id="3497702at2759"/>
<reference evidence="2" key="1">
    <citation type="submission" date="2021-05" db="EMBL/GenBank/DDBJ databases">
        <authorList>
            <person name="Stam R."/>
        </authorList>
    </citation>
    <scope>NUCLEOTIDE SEQUENCE</scope>
    <source>
        <strain evidence="2">CS162</strain>
    </source>
</reference>
<dbReference type="EMBL" id="CAJRGZ010000004">
    <property type="protein sequence ID" value="CAG5136949.1"/>
    <property type="molecule type" value="Genomic_DNA"/>
</dbReference>
<evidence type="ECO:0000313" key="3">
    <source>
        <dbReference type="Proteomes" id="UP000676310"/>
    </source>
</evidence>
<dbReference type="AlphaFoldDB" id="A0A8J2HRS6"/>
<dbReference type="RefSeq" id="XP_043163549.1">
    <property type="nucleotide sequence ID" value="XM_043307614.1"/>
</dbReference>
<keyword evidence="3" id="KW-1185">Reference proteome</keyword>
<dbReference type="GeneID" id="67013507"/>
<name>A0A8J2HRS6_9PLEO</name>
<evidence type="ECO:0000256" key="1">
    <source>
        <dbReference type="SAM" id="SignalP"/>
    </source>
</evidence>
<organism evidence="2 3">
    <name type="scientific">Alternaria atra</name>
    <dbReference type="NCBI Taxonomy" id="119953"/>
    <lineage>
        <taxon>Eukaryota</taxon>
        <taxon>Fungi</taxon>
        <taxon>Dikarya</taxon>
        <taxon>Ascomycota</taxon>
        <taxon>Pezizomycotina</taxon>
        <taxon>Dothideomycetes</taxon>
        <taxon>Pleosporomycetidae</taxon>
        <taxon>Pleosporales</taxon>
        <taxon>Pleosporineae</taxon>
        <taxon>Pleosporaceae</taxon>
        <taxon>Alternaria</taxon>
        <taxon>Alternaria sect. Ulocladioides</taxon>
    </lineage>
</organism>
<accession>A0A8J2HRS6</accession>
<dbReference type="Proteomes" id="UP000676310">
    <property type="component" value="Unassembled WGS sequence"/>
</dbReference>
<keyword evidence="1" id="KW-0732">Signal</keyword>
<sequence>MKSALQSALITTLLLASAHSKPIVPQITVSLANDQTGTSAQATVLANGSVFTIPELFAHTNIDNANRVVASSAQLTSFVEGVFCVFRENDRTIAINNKQTFIFFDSDHPRALVDLNDVTFQCEI</sequence>
<feature type="signal peptide" evidence="1">
    <location>
        <begin position="1"/>
        <end position="20"/>
    </location>
</feature>
<gene>
    <name evidence="2" type="ORF">ALTATR162_LOCUS21</name>
</gene>
<evidence type="ECO:0000313" key="2">
    <source>
        <dbReference type="EMBL" id="CAG5136949.1"/>
    </source>
</evidence>